<protein>
    <submittedName>
        <fullName evidence="2">NAD(P)H-binding protein</fullName>
    </submittedName>
</protein>
<dbReference type="Pfam" id="PF13460">
    <property type="entry name" value="NAD_binding_10"/>
    <property type="match status" value="1"/>
</dbReference>
<gene>
    <name evidence="2" type="ORF">H9L19_04505</name>
</gene>
<dbReference type="SUPFAM" id="SSF51735">
    <property type="entry name" value="NAD(P)-binding Rossmann-fold domains"/>
    <property type="match status" value="1"/>
</dbReference>
<reference evidence="2 3" key="1">
    <citation type="submission" date="2020-08" db="EMBL/GenBank/DDBJ databases">
        <title>Genome sequence of Weissella diestrammenae KACC 16890T.</title>
        <authorList>
            <person name="Hyun D.-W."/>
            <person name="Bae J.-W."/>
        </authorList>
    </citation>
    <scope>NUCLEOTIDE SEQUENCE [LARGE SCALE GENOMIC DNA]</scope>
    <source>
        <strain evidence="2 3">KACC 16890</strain>
    </source>
</reference>
<organism evidence="2 3">
    <name type="scientific">Weissella diestrammenae</name>
    <dbReference type="NCBI Taxonomy" id="1162633"/>
    <lineage>
        <taxon>Bacteria</taxon>
        <taxon>Bacillati</taxon>
        <taxon>Bacillota</taxon>
        <taxon>Bacilli</taxon>
        <taxon>Lactobacillales</taxon>
        <taxon>Lactobacillaceae</taxon>
        <taxon>Weissella</taxon>
    </lineage>
</organism>
<dbReference type="PANTHER" id="PTHR15020:SF50">
    <property type="entry name" value="UPF0659 PROTEIN YMR090W"/>
    <property type="match status" value="1"/>
</dbReference>
<dbReference type="EMBL" id="CP060724">
    <property type="protein sequence ID" value="QNN76086.1"/>
    <property type="molecule type" value="Genomic_DNA"/>
</dbReference>
<dbReference type="PANTHER" id="PTHR15020">
    <property type="entry name" value="FLAVIN REDUCTASE-RELATED"/>
    <property type="match status" value="1"/>
</dbReference>
<proteinExistence type="predicted"/>
<dbReference type="AlphaFoldDB" id="A0A7G9T7L1"/>
<evidence type="ECO:0000313" key="3">
    <source>
        <dbReference type="Proteomes" id="UP000515800"/>
    </source>
</evidence>
<dbReference type="InterPro" id="IPR036291">
    <property type="entry name" value="NAD(P)-bd_dom_sf"/>
</dbReference>
<dbReference type="InterPro" id="IPR016040">
    <property type="entry name" value="NAD(P)-bd_dom"/>
</dbReference>
<keyword evidence="3" id="KW-1185">Reference proteome</keyword>
<name>A0A7G9T7L1_9LACO</name>
<dbReference type="Gene3D" id="3.40.50.720">
    <property type="entry name" value="NAD(P)-binding Rossmann-like Domain"/>
    <property type="match status" value="1"/>
</dbReference>
<feature type="domain" description="NAD(P)-binding" evidence="1">
    <location>
        <begin position="7"/>
        <end position="188"/>
    </location>
</feature>
<dbReference type="KEGG" id="wdi:H9L19_04505"/>
<sequence length="214" mass="23172">MRILIIGASGRVGRLLSQVLMAQGHEVIGTVHAAHAEQNGMQTVSLDLATASVAEMVATIKALGPIDVVYFVSGSRGKQLLKVDLNGAVKVMQSLEIVGTKRYIQLSSAFADRQEKWSEGYLSDLTDYNIAKFFADKWLQENTYLDYTILQPGILVDAETVESVQFNPEHAGKNNIGTVAHVLAALAMHKQTIGQTIVMSSGAMTIEAAINNLR</sequence>
<accession>A0A7G9T7L1</accession>
<evidence type="ECO:0000313" key="2">
    <source>
        <dbReference type="EMBL" id="QNN76086.1"/>
    </source>
</evidence>
<evidence type="ECO:0000259" key="1">
    <source>
        <dbReference type="Pfam" id="PF13460"/>
    </source>
</evidence>
<dbReference type="Proteomes" id="UP000515800">
    <property type="component" value="Chromosome"/>
</dbReference>